<dbReference type="InterPro" id="IPR018790">
    <property type="entry name" value="DUF2358"/>
</dbReference>
<dbReference type="Proteomes" id="UP001050975">
    <property type="component" value="Unassembled WGS sequence"/>
</dbReference>
<organism evidence="1 2">
    <name type="scientific">Microseira wollei NIES-4236</name>
    <dbReference type="NCBI Taxonomy" id="2530354"/>
    <lineage>
        <taxon>Bacteria</taxon>
        <taxon>Bacillati</taxon>
        <taxon>Cyanobacteriota</taxon>
        <taxon>Cyanophyceae</taxon>
        <taxon>Oscillatoriophycideae</taxon>
        <taxon>Aerosakkonematales</taxon>
        <taxon>Aerosakkonemataceae</taxon>
        <taxon>Microseira</taxon>
    </lineage>
</organism>
<name>A0AAV3XTJ4_9CYAN</name>
<evidence type="ECO:0000313" key="1">
    <source>
        <dbReference type="EMBL" id="GET44227.1"/>
    </source>
</evidence>
<protein>
    <recommendedName>
        <fullName evidence="3">SnoaL-like domain-containing protein</fullName>
    </recommendedName>
</protein>
<dbReference type="Gene3D" id="3.10.450.50">
    <property type="match status" value="1"/>
</dbReference>
<gene>
    <name evidence="1" type="ORF">MiSe_90530</name>
</gene>
<dbReference type="PANTHER" id="PTHR34123:SF1">
    <property type="entry name" value="OS04G0578200 PROTEIN"/>
    <property type="match status" value="1"/>
</dbReference>
<reference evidence="1" key="1">
    <citation type="submission" date="2019-10" db="EMBL/GenBank/DDBJ databases">
        <title>Draft genome sequece of Microseira wollei NIES-4236.</title>
        <authorList>
            <person name="Yamaguchi H."/>
            <person name="Suzuki S."/>
            <person name="Kawachi M."/>
        </authorList>
    </citation>
    <scope>NUCLEOTIDE SEQUENCE</scope>
    <source>
        <strain evidence="1">NIES-4236</strain>
    </source>
</reference>
<accession>A0AAV3XTJ4</accession>
<dbReference type="Pfam" id="PF10184">
    <property type="entry name" value="DUF2358"/>
    <property type="match status" value="1"/>
</dbReference>
<sequence length="129" mass="15564">MDIIEILKQDYQRFPVDQTYSIYAEDVFFKDPMNEFRGIERYQQMIGFIGTWFLNPKLDLHDIRRDGDTILTRWTLSWNTPLPWKPRISIPGWSELRLNGDDLIVSHIDYWDCSRIDVLKQHLFLSNNR</sequence>
<dbReference type="PANTHER" id="PTHR34123">
    <property type="entry name" value="OS04G0578200 PROTEIN"/>
    <property type="match status" value="1"/>
</dbReference>
<dbReference type="RefSeq" id="WP_226593872.1">
    <property type="nucleotide sequence ID" value="NZ_BLAY01000308.1"/>
</dbReference>
<comment type="caution">
    <text evidence="1">The sequence shown here is derived from an EMBL/GenBank/DDBJ whole genome shotgun (WGS) entry which is preliminary data.</text>
</comment>
<dbReference type="SUPFAM" id="SSF54427">
    <property type="entry name" value="NTF2-like"/>
    <property type="match status" value="1"/>
</dbReference>
<proteinExistence type="predicted"/>
<keyword evidence="2" id="KW-1185">Reference proteome</keyword>
<dbReference type="InterPro" id="IPR032710">
    <property type="entry name" value="NTF2-like_dom_sf"/>
</dbReference>
<dbReference type="AlphaFoldDB" id="A0AAV3XTJ4"/>
<evidence type="ECO:0008006" key="3">
    <source>
        <dbReference type="Google" id="ProtNLM"/>
    </source>
</evidence>
<dbReference type="EMBL" id="BLAY01000308">
    <property type="protein sequence ID" value="GET44227.1"/>
    <property type="molecule type" value="Genomic_DNA"/>
</dbReference>
<evidence type="ECO:0000313" key="2">
    <source>
        <dbReference type="Proteomes" id="UP001050975"/>
    </source>
</evidence>